<dbReference type="Gene3D" id="2.40.128.130">
    <property type="entry name" value="Autotransporter beta-domain"/>
    <property type="match status" value="1"/>
</dbReference>
<dbReference type="PANTHER" id="PTHR10666">
    <property type="entry name" value="UBIQUITIN"/>
    <property type="match status" value="1"/>
</dbReference>
<dbReference type="Pfam" id="PF00240">
    <property type="entry name" value="ubiquitin"/>
    <property type="match status" value="1"/>
</dbReference>
<dbReference type="CDD" id="cd01803">
    <property type="entry name" value="Ubl_ubiquitin"/>
    <property type="match status" value="1"/>
</dbReference>
<dbReference type="InterPro" id="IPR019956">
    <property type="entry name" value="Ubiquitin_dom"/>
</dbReference>
<dbReference type="OrthoDB" id="517121at2"/>
<dbReference type="EMBL" id="FTOE01000003">
    <property type="protein sequence ID" value="SIS69952.1"/>
    <property type="molecule type" value="Genomic_DNA"/>
</dbReference>
<dbReference type="GO" id="GO:0019867">
    <property type="term" value="C:outer membrane"/>
    <property type="evidence" value="ECO:0007669"/>
    <property type="project" value="InterPro"/>
</dbReference>
<proteinExistence type="predicted"/>
<dbReference type="Gene3D" id="3.10.20.90">
    <property type="entry name" value="Phosphatidylinositol 3-kinase Catalytic Subunit, Chain A, domain 1"/>
    <property type="match status" value="1"/>
</dbReference>
<evidence type="ECO:0000313" key="4">
    <source>
        <dbReference type="Proteomes" id="UP000185999"/>
    </source>
</evidence>
<dbReference type="PROSITE" id="PS50053">
    <property type="entry name" value="UBIQUITIN_2"/>
    <property type="match status" value="1"/>
</dbReference>
<dbReference type="Proteomes" id="UP000185999">
    <property type="component" value="Unassembled WGS sequence"/>
</dbReference>
<dbReference type="FunFam" id="3.10.20.90:FF:000160">
    <property type="entry name" value="Polyubiquitin-C"/>
    <property type="match status" value="1"/>
</dbReference>
<dbReference type="Pfam" id="PF03797">
    <property type="entry name" value="Autotransporter"/>
    <property type="match status" value="1"/>
</dbReference>
<evidence type="ECO:0000313" key="3">
    <source>
        <dbReference type="EMBL" id="SIS69952.1"/>
    </source>
</evidence>
<dbReference type="SMART" id="SM00213">
    <property type="entry name" value="UBQ"/>
    <property type="match status" value="1"/>
</dbReference>
<dbReference type="NCBIfam" id="TIGR01414">
    <property type="entry name" value="autotrans_barl"/>
    <property type="match status" value="1"/>
</dbReference>
<evidence type="ECO:0000259" key="1">
    <source>
        <dbReference type="PROSITE" id="PS50053"/>
    </source>
</evidence>
<dbReference type="RefSeq" id="WP_054340638.1">
    <property type="nucleotide sequence ID" value="NZ_FTOE01000003.1"/>
</dbReference>
<keyword evidence="4" id="KW-1185">Reference proteome</keyword>
<gene>
    <name evidence="3" type="ORF">SAMN05421760_103303</name>
</gene>
<dbReference type="PRINTS" id="PR00348">
    <property type="entry name" value="UBIQUITIN"/>
</dbReference>
<protein>
    <submittedName>
        <fullName evidence="3">Outer membrane autotransporter barrel domain-containing protein</fullName>
    </submittedName>
</protein>
<organism evidence="3 4">
    <name type="scientific">Neptunomonas antarctica</name>
    <dbReference type="NCBI Taxonomy" id="619304"/>
    <lineage>
        <taxon>Bacteria</taxon>
        <taxon>Pseudomonadati</taxon>
        <taxon>Pseudomonadota</taxon>
        <taxon>Gammaproteobacteria</taxon>
        <taxon>Oceanospirillales</taxon>
        <taxon>Oceanospirillaceae</taxon>
        <taxon>Neptunomonas</taxon>
    </lineage>
</organism>
<reference evidence="4" key="1">
    <citation type="submission" date="2017-01" db="EMBL/GenBank/DDBJ databases">
        <authorList>
            <person name="Varghese N."/>
            <person name="Submissions S."/>
        </authorList>
    </citation>
    <scope>NUCLEOTIDE SEQUENCE [LARGE SCALE GENOMIC DNA]</scope>
    <source>
        <strain evidence="4">DSM 22306</strain>
    </source>
</reference>
<dbReference type="AlphaFoldDB" id="A0A1N7L7W7"/>
<dbReference type="InterPro" id="IPR050158">
    <property type="entry name" value="Ubiquitin_ubiquitin-like"/>
</dbReference>
<dbReference type="SUPFAM" id="SSF103515">
    <property type="entry name" value="Autotransporter"/>
    <property type="match status" value="1"/>
</dbReference>
<dbReference type="InterPro" id="IPR036709">
    <property type="entry name" value="Autotransporte_beta_dom_sf"/>
</dbReference>
<dbReference type="SMART" id="SM00869">
    <property type="entry name" value="Autotransporter"/>
    <property type="match status" value="1"/>
</dbReference>
<sequence length="521" mass="57481">MFFLKNDNKKAELKVVTETQAITFVSTVKSEHNIFIKHLAKLMLFLAVFIISPSVHAMQVFVKTLTGKTITLDVEPSDSIENVKQKIQDKEGISPDQQSLIFAGKTLEDGRTLSDYNIQKESTLHLVTVLVPAETTIFDNPTNNSTIIGQISGQLFSTQRFTSQQTNNINDHFLSLHQRFNVENIQSGLNAGNPIFNALSSLLYNVVEQDASNNYPADFGTSNSILLADNSENNYLPTQDNIFSNKLMNLWFSGSLDYGSFDRQNQKNKFSSQGITIGLDYLATNAVILGGAVGYGFDKTKNDDFGSQTKSHQVTLILYSSYQPISNWYIDGLIGYGDLSFDNDRWSNTDSQMLSGSRNGNVVFASVGLNYLIYANDITFQPYLSANVSSIRLDSYTDTGDSIYGLSYDKSKTNSETLSTGLNVLYDIQLKAATLTPSVKISYSHNSSGSFSQNMMYSDPSATGNTYNLRSASSPQDMATLGLGLKYKASQGVFVNLEYLTSTGSNSYHSNTFNFGINIPL</sequence>
<dbReference type="PROSITE" id="PS51208">
    <property type="entry name" value="AUTOTRANSPORTER"/>
    <property type="match status" value="1"/>
</dbReference>
<accession>A0A1N7L7W7</accession>
<name>A0A1N7L7W7_9GAMM</name>
<dbReference type="InterPro" id="IPR005546">
    <property type="entry name" value="Autotransporte_beta"/>
</dbReference>
<dbReference type="InterPro" id="IPR006315">
    <property type="entry name" value="OM_autotransptr_brl_dom"/>
</dbReference>
<feature type="domain" description="Ubiquitin-like" evidence="1">
    <location>
        <begin position="58"/>
        <end position="127"/>
    </location>
</feature>
<evidence type="ECO:0000259" key="2">
    <source>
        <dbReference type="PROSITE" id="PS51208"/>
    </source>
</evidence>
<dbReference type="STRING" id="619304.SAMN05421760_103303"/>
<dbReference type="InterPro" id="IPR029071">
    <property type="entry name" value="Ubiquitin-like_domsf"/>
</dbReference>
<dbReference type="SUPFAM" id="SSF54236">
    <property type="entry name" value="Ubiquitin-like"/>
    <property type="match status" value="1"/>
</dbReference>
<dbReference type="InterPro" id="IPR000626">
    <property type="entry name" value="Ubiquitin-like_dom"/>
</dbReference>
<feature type="domain" description="Autotransporter" evidence="2">
    <location>
        <begin position="243"/>
        <end position="521"/>
    </location>
</feature>